<comment type="subcellular location">
    <subcellularLocation>
        <location evidence="1">Cell membrane</location>
        <topology evidence="1">Multi-pass membrane protein</topology>
    </subcellularLocation>
</comment>
<keyword evidence="2" id="KW-1003">Cell membrane</keyword>
<dbReference type="GO" id="GO:0005886">
    <property type="term" value="C:plasma membrane"/>
    <property type="evidence" value="ECO:0007669"/>
    <property type="project" value="UniProtKB-SubCell"/>
</dbReference>
<gene>
    <name evidence="8" type="ORF">MR241_08340</name>
</gene>
<evidence type="ECO:0000256" key="2">
    <source>
        <dbReference type="ARBA" id="ARBA00022475"/>
    </source>
</evidence>
<reference evidence="8 9" key="1">
    <citation type="submission" date="2022-03" db="EMBL/GenBank/DDBJ databases">
        <title>Metagenome-assembled genomes from swine fecal metagenomes.</title>
        <authorList>
            <person name="Holman D.B."/>
            <person name="Kommadath A."/>
        </authorList>
    </citation>
    <scope>NUCLEOTIDE SEQUENCE [LARGE SCALE GENOMIC DNA]</scope>
    <source>
        <strain evidence="8">SUG147</strain>
    </source>
</reference>
<organism evidence="8 9">
    <name type="scientific">Candidatus Colimorpha enterica</name>
    <dbReference type="NCBI Taxonomy" id="3083063"/>
    <lineage>
        <taxon>Bacteria</taxon>
        <taxon>Pseudomonadati</taxon>
        <taxon>Bacteroidota</taxon>
        <taxon>Bacteroidia</taxon>
        <taxon>Bacteroidales</taxon>
        <taxon>Candidatus Colimorpha</taxon>
    </lineage>
</organism>
<dbReference type="InterPro" id="IPR037185">
    <property type="entry name" value="EmrE-like"/>
</dbReference>
<protein>
    <submittedName>
        <fullName evidence="8">DMT family transporter</fullName>
    </submittedName>
</protein>
<dbReference type="Pfam" id="PF00892">
    <property type="entry name" value="EamA"/>
    <property type="match status" value="1"/>
</dbReference>
<evidence type="ECO:0000313" key="9">
    <source>
        <dbReference type="Proteomes" id="UP001139365"/>
    </source>
</evidence>
<keyword evidence="4 6" id="KW-1133">Transmembrane helix</keyword>
<dbReference type="PANTHER" id="PTHR42920:SF5">
    <property type="entry name" value="EAMA DOMAIN-CONTAINING PROTEIN"/>
    <property type="match status" value="1"/>
</dbReference>
<dbReference type="Proteomes" id="UP001139365">
    <property type="component" value="Unassembled WGS sequence"/>
</dbReference>
<dbReference type="InterPro" id="IPR051258">
    <property type="entry name" value="Diverse_Substrate_Transporter"/>
</dbReference>
<dbReference type="AlphaFoldDB" id="A0AAE3FHW7"/>
<dbReference type="EMBL" id="JALEMU010000133">
    <property type="protein sequence ID" value="MCI5756282.1"/>
    <property type="molecule type" value="Genomic_DNA"/>
</dbReference>
<feature type="transmembrane region" description="Helical" evidence="6">
    <location>
        <begin position="12"/>
        <end position="30"/>
    </location>
</feature>
<keyword evidence="3 6" id="KW-0812">Transmembrane</keyword>
<dbReference type="SUPFAM" id="SSF103481">
    <property type="entry name" value="Multidrug resistance efflux transporter EmrE"/>
    <property type="match status" value="1"/>
</dbReference>
<comment type="caution">
    <text evidence="8">The sequence shown here is derived from an EMBL/GenBank/DDBJ whole genome shotgun (WGS) entry which is preliminary data.</text>
</comment>
<name>A0AAE3FHW7_9BACT</name>
<keyword evidence="5 6" id="KW-0472">Membrane</keyword>
<evidence type="ECO:0000256" key="1">
    <source>
        <dbReference type="ARBA" id="ARBA00004651"/>
    </source>
</evidence>
<dbReference type="InterPro" id="IPR000620">
    <property type="entry name" value="EamA_dom"/>
</dbReference>
<dbReference type="Gene3D" id="1.10.3730.20">
    <property type="match status" value="1"/>
</dbReference>
<accession>A0AAE3FHW7</accession>
<evidence type="ECO:0000256" key="3">
    <source>
        <dbReference type="ARBA" id="ARBA00022692"/>
    </source>
</evidence>
<evidence type="ECO:0000259" key="7">
    <source>
        <dbReference type="Pfam" id="PF00892"/>
    </source>
</evidence>
<evidence type="ECO:0000256" key="5">
    <source>
        <dbReference type="ARBA" id="ARBA00023136"/>
    </source>
</evidence>
<feature type="non-terminal residue" evidence="8">
    <location>
        <position position="1"/>
    </location>
</feature>
<proteinExistence type="predicted"/>
<sequence length="100" mass="10703">PQMSAIADCAFPLLYTGVLSSAVAYTLQIIGQKYADMTTATLTMSLESVFAAIAGWLILKETMGVREIVGCVLIFAAIVVSQLNPGKKAGAQELPLRRKR</sequence>
<feature type="domain" description="EamA" evidence="7">
    <location>
        <begin position="12"/>
        <end position="80"/>
    </location>
</feature>
<evidence type="ECO:0000256" key="6">
    <source>
        <dbReference type="SAM" id="Phobius"/>
    </source>
</evidence>
<evidence type="ECO:0000256" key="4">
    <source>
        <dbReference type="ARBA" id="ARBA00022989"/>
    </source>
</evidence>
<feature type="transmembrane region" description="Helical" evidence="6">
    <location>
        <begin position="42"/>
        <end position="59"/>
    </location>
</feature>
<dbReference type="PANTHER" id="PTHR42920">
    <property type="entry name" value="OS03G0707200 PROTEIN-RELATED"/>
    <property type="match status" value="1"/>
</dbReference>
<evidence type="ECO:0000313" key="8">
    <source>
        <dbReference type="EMBL" id="MCI5756282.1"/>
    </source>
</evidence>